<dbReference type="EMBL" id="CM042048">
    <property type="protein sequence ID" value="KAI3758215.1"/>
    <property type="molecule type" value="Genomic_DNA"/>
</dbReference>
<comment type="caution">
    <text evidence="1">The sequence shown here is derived from an EMBL/GenBank/DDBJ whole genome shotgun (WGS) entry which is preliminary data.</text>
</comment>
<accession>A0ACB9EHL6</accession>
<protein>
    <submittedName>
        <fullName evidence="1">Uncharacterized protein</fullName>
    </submittedName>
</protein>
<reference evidence="1 2" key="2">
    <citation type="journal article" date="2022" name="Mol. Ecol. Resour.">
        <title>The genomes of chicory, endive, great burdock and yacon provide insights into Asteraceae paleo-polyploidization history and plant inulin production.</title>
        <authorList>
            <person name="Fan W."/>
            <person name="Wang S."/>
            <person name="Wang H."/>
            <person name="Wang A."/>
            <person name="Jiang F."/>
            <person name="Liu H."/>
            <person name="Zhao H."/>
            <person name="Xu D."/>
            <person name="Zhang Y."/>
        </authorList>
    </citation>
    <scope>NUCLEOTIDE SEQUENCE [LARGE SCALE GENOMIC DNA]</scope>
    <source>
        <strain evidence="2">cv. Niubang</strain>
    </source>
</reference>
<name>A0ACB9EHL6_ARCLA</name>
<dbReference type="Proteomes" id="UP001055879">
    <property type="component" value="Linkage Group LG02"/>
</dbReference>
<keyword evidence="2" id="KW-1185">Reference proteome</keyword>
<proteinExistence type="predicted"/>
<evidence type="ECO:0000313" key="1">
    <source>
        <dbReference type="EMBL" id="KAI3758215.1"/>
    </source>
</evidence>
<organism evidence="1 2">
    <name type="scientific">Arctium lappa</name>
    <name type="common">Greater burdock</name>
    <name type="synonym">Lappa major</name>
    <dbReference type="NCBI Taxonomy" id="4217"/>
    <lineage>
        <taxon>Eukaryota</taxon>
        <taxon>Viridiplantae</taxon>
        <taxon>Streptophyta</taxon>
        <taxon>Embryophyta</taxon>
        <taxon>Tracheophyta</taxon>
        <taxon>Spermatophyta</taxon>
        <taxon>Magnoliopsida</taxon>
        <taxon>eudicotyledons</taxon>
        <taxon>Gunneridae</taxon>
        <taxon>Pentapetalae</taxon>
        <taxon>asterids</taxon>
        <taxon>campanulids</taxon>
        <taxon>Asterales</taxon>
        <taxon>Asteraceae</taxon>
        <taxon>Carduoideae</taxon>
        <taxon>Cardueae</taxon>
        <taxon>Arctiinae</taxon>
        <taxon>Arctium</taxon>
    </lineage>
</organism>
<evidence type="ECO:0000313" key="2">
    <source>
        <dbReference type="Proteomes" id="UP001055879"/>
    </source>
</evidence>
<reference evidence="2" key="1">
    <citation type="journal article" date="2022" name="Mol. Ecol. Resour.">
        <title>The genomes of chicory, endive, great burdock and yacon provide insights into Asteraceae palaeo-polyploidization history and plant inulin production.</title>
        <authorList>
            <person name="Fan W."/>
            <person name="Wang S."/>
            <person name="Wang H."/>
            <person name="Wang A."/>
            <person name="Jiang F."/>
            <person name="Liu H."/>
            <person name="Zhao H."/>
            <person name="Xu D."/>
            <person name="Zhang Y."/>
        </authorList>
    </citation>
    <scope>NUCLEOTIDE SEQUENCE [LARGE SCALE GENOMIC DNA]</scope>
    <source>
        <strain evidence="2">cv. Niubang</strain>
    </source>
</reference>
<gene>
    <name evidence="1" type="ORF">L6452_05768</name>
</gene>
<sequence length="96" mass="10967">MFTLNHQDIIKTCIWHHNSAIVDHPDPLLPTLPPTISGLAPLASLVRSFPLIFFFFFSVFFVFTSNKYLLFFLACNCRHLLTKTATPPPSLVRLLH</sequence>